<dbReference type="SUPFAM" id="SSF54637">
    <property type="entry name" value="Thioesterase/thiol ester dehydrase-isomerase"/>
    <property type="match status" value="1"/>
</dbReference>
<evidence type="ECO:0000313" key="1">
    <source>
        <dbReference type="EMBL" id="GGP15477.1"/>
    </source>
</evidence>
<sequence>MVTAESRAPVTVPLQLRWADTDVYGHVNNVTHARYLEEARIRAFGLPDHPMTAPPDQPPIFACLEPKTFTMTVAQRLEYVNELAYHGQTILADLWLSRIGSSSLDIGCRLYHQVSALTYLRAQVTLVVCDLTSRRPRPLSVAETRALAPYLGEPVSFR</sequence>
<gene>
    <name evidence="1" type="ORF">GCM10012278_75500</name>
</gene>
<proteinExistence type="predicted"/>
<name>A0A918AFW8_9ACTN</name>
<dbReference type="InterPro" id="IPR050563">
    <property type="entry name" value="4-hydroxybenzoyl-CoA_TE"/>
</dbReference>
<dbReference type="Pfam" id="PF13279">
    <property type="entry name" value="4HBT_2"/>
    <property type="match status" value="1"/>
</dbReference>
<reference evidence="1" key="1">
    <citation type="journal article" date="2014" name="Int. J. Syst. Evol. Microbiol.">
        <title>Complete genome sequence of Corynebacterium casei LMG S-19264T (=DSM 44701T), isolated from a smear-ripened cheese.</title>
        <authorList>
            <consortium name="US DOE Joint Genome Institute (JGI-PGF)"/>
            <person name="Walter F."/>
            <person name="Albersmeier A."/>
            <person name="Kalinowski J."/>
            <person name="Ruckert C."/>
        </authorList>
    </citation>
    <scope>NUCLEOTIDE SEQUENCE</scope>
    <source>
        <strain evidence="1">CGMCC 4.7430</strain>
    </source>
</reference>
<dbReference type="Proteomes" id="UP000660745">
    <property type="component" value="Unassembled WGS sequence"/>
</dbReference>
<dbReference type="PANTHER" id="PTHR31793:SF24">
    <property type="entry name" value="LONG-CHAIN ACYL-COA THIOESTERASE FADM"/>
    <property type="match status" value="1"/>
</dbReference>
<accession>A0A918AFW8</accession>
<comment type="caution">
    <text evidence="1">The sequence shown here is derived from an EMBL/GenBank/DDBJ whole genome shotgun (WGS) entry which is preliminary data.</text>
</comment>
<protein>
    <submittedName>
        <fullName evidence="1">Thioesterase</fullName>
    </submittedName>
</protein>
<dbReference type="EMBL" id="BMNK01000018">
    <property type="protein sequence ID" value="GGP15477.1"/>
    <property type="molecule type" value="Genomic_DNA"/>
</dbReference>
<dbReference type="InterPro" id="IPR029069">
    <property type="entry name" value="HotDog_dom_sf"/>
</dbReference>
<dbReference type="PANTHER" id="PTHR31793">
    <property type="entry name" value="4-HYDROXYBENZOYL-COA THIOESTERASE FAMILY MEMBER"/>
    <property type="match status" value="1"/>
</dbReference>
<keyword evidence="2" id="KW-1185">Reference proteome</keyword>
<dbReference type="CDD" id="cd00586">
    <property type="entry name" value="4HBT"/>
    <property type="match status" value="1"/>
</dbReference>
<dbReference type="AlphaFoldDB" id="A0A918AFW8"/>
<dbReference type="GO" id="GO:0047617">
    <property type="term" value="F:fatty acyl-CoA hydrolase activity"/>
    <property type="evidence" value="ECO:0007669"/>
    <property type="project" value="TreeGrafter"/>
</dbReference>
<evidence type="ECO:0000313" key="2">
    <source>
        <dbReference type="Proteomes" id="UP000660745"/>
    </source>
</evidence>
<reference evidence="1" key="2">
    <citation type="submission" date="2020-09" db="EMBL/GenBank/DDBJ databases">
        <authorList>
            <person name="Sun Q."/>
            <person name="Zhou Y."/>
        </authorList>
    </citation>
    <scope>NUCLEOTIDE SEQUENCE</scope>
    <source>
        <strain evidence="1">CGMCC 4.7430</strain>
    </source>
</reference>
<dbReference type="Gene3D" id="3.10.129.10">
    <property type="entry name" value="Hotdog Thioesterase"/>
    <property type="match status" value="1"/>
</dbReference>
<organism evidence="1 2">
    <name type="scientific">Nonomuraea glycinis</name>
    <dbReference type="NCBI Taxonomy" id="2047744"/>
    <lineage>
        <taxon>Bacteria</taxon>
        <taxon>Bacillati</taxon>
        <taxon>Actinomycetota</taxon>
        <taxon>Actinomycetes</taxon>
        <taxon>Streptosporangiales</taxon>
        <taxon>Streptosporangiaceae</taxon>
        <taxon>Nonomuraea</taxon>
    </lineage>
</organism>